<organism evidence="1 2">
    <name type="scientific">Auriscalpium vulgare</name>
    <dbReference type="NCBI Taxonomy" id="40419"/>
    <lineage>
        <taxon>Eukaryota</taxon>
        <taxon>Fungi</taxon>
        <taxon>Dikarya</taxon>
        <taxon>Basidiomycota</taxon>
        <taxon>Agaricomycotina</taxon>
        <taxon>Agaricomycetes</taxon>
        <taxon>Russulales</taxon>
        <taxon>Auriscalpiaceae</taxon>
        <taxon>Auriscalpium</taxon>
    </lineage>
</organism>
<evidence type="ECO:0000313" key="1">
    <source>
        <dbReference type="EMBL" id="KAI0048979.1"/>
    </source>
</evidence>
<protein>
    <submittedName>
        <fullName evidence="1">DnaJ-domain-containing protein</fullName>
    </submittedName>
</protein>
<reference evidence="1" key="2">
    <citation type="journal article" date="2022" name="New Phytol.">
        <title>Evolutionary transition to the ectomycorrhizal habit in the genomes of a hyperdiverse lineage of mushroom-forming fungi.</title>
        <authorList>
            <person name="Looney B."/>
            <person name="Miyauchi S."/>
            <person name="Morin E."/>
            <person name="Drula E."/>
            <person name="Courty P.E."/>
            <person name="Kohler A."/>
            <person name="Kuo A."/>
            <person name="LaButti K."/>
            <person name="Pangilinan J."/>
            <person name="Lipzen A."/>
            <person name="Riley R."/>
            <person name="Andreopoulos W."/>
            <person name="He G."/>
            <person name="Johnson J."/>
            <person name="Nolan M."/>
            <person name="Tritt A."/>
            <person name="Barry K.W."/>
            <person name="Grigoriev I.V."/>
            <person name="Nagy L.G."/>
            <person name="Hibbett D."/>
            <person name="Henrissat B."/>
            <person name="Matheny P.B."/>
            <person name="Labbe J."/>
            <person name="Martin F.M."/>
        </authorList>
    </citation>
    <scope>NUCLEOTIDE SEQUENCE</scope>
    <source>
        <strain evidence="1">FP105234-sp</strain>
    </source>
</reference>
<gene>
    <name evidence="1" type="ORF">FA95DRAFT_1604789</name>
</gene>
<comment type="caution">
    <text evidence="1">The sequence shown here is derived from an EMBL/GenBank/DDBJ whole genome shotgun (WGS) entry which is preliminary data.</text>
</comment>
<evidence type="ECO:0000313" key="2">
    <source>
        <dbReference type="Proteomes" id="UP000814033"/>
    </source>
</evidence>
<dbReference type="EMBL" id="MU275879">
    <property type="protein sequence ID" value="KAI0048979.1"/>
    <property type="molecule type" value="Genomic_DNA"/>
</dbReference>
<accession>A0ACB8RXN1</accession>
<reference evidence="1" key="1">
    <citation type="submission" date="2021-02" db="EMBL/GenBank/DDBJ databases">
        <authorList>
            <consortium name="DOE Joint Genome Institute"/>
            <person name="Ahrendt S."/>
            <person name="Looney B.P."/>
            <person name="Miyauchi S."/>
            <person name="Morin E."/>
            <person name="Drula E."/>
            <person name="Courty P.E."/>
            <person name="Chicoki N."/>
            <person name="Fauchery L."/>
            <person name="Kohler A."/>
            <person name="Kuo A."/>
            <person name="Labutti K."/>
            <person name="Pangilinan J."/>
            <person name="Lipzen A."/>
            <person name="Riley R."/>
            <person name="Andreopoulos W."/>
            <person name="He G."/>
            <person name="Johnson J."/>
            <person name="Barry K.W."/>
            <person name="Grigoriev I.V."/>
            <person name="Nagy L."/>
            <person name="Hibbett D."/>
            <person name="Henrissat B."/>
            <person name="Matheny P.B."/>
            <person name="Labbe J."/>
            <person name="Martin F."/>
        </authorList>
    </citation>
    <scope>NUCLEOTIDE SEQUENCE</scope>
    <source>
        <strain evidence="1">FP105234-sp</strain>
    </source>
</reference>
<sequence>MGANESRARPEAASAQEGAEDYYALLEVEETATPEEIKKAFRKLALIHHPDKNHEDQEGATRRFAALQQAYEVLSDEQERAWYDTHRASLVPEPDADTVFEDIKRGAAPSRARDRGLTVRHLAPFLNPSIWTGFDDADNSFFTIYRNLFDRLAFDEKLYDPDAALPSFGYAAWDWAGPSKEQKHEAARTFYNYWLNFVTMKDFSWMDQWNVSEAPDRRVRRLMERDNKKARDDGRKEYNDTVRTLVMFIRKRDPRYKAHLGRQAQLSGSASASAPTTRPGSGTATPTAKRAPAVAPTFVAQDWQQTGAAHDAAADLEWARAEGEDDEEWECVACGKTFRSEAAWDSHERSKKHLKAVERLKREMQLEEEELGLDAEAEAEAGEEGGDDEDEDDGAAKDQEREEQDGPSVPPQQSVSRDPALAADPPTPSPAPASAGKEDDGPGDETDAGPARKHKRAKSRKKQRSPSASPVRASKNIAASREEPLGTAADLGNGPKLARVASQDGGGNAPVEAAVPASGDEHGDGTEALAADSAKPDLSKKEKRRAREAAKKARGDEAKVRWL</sequence>
<name>A0ACB8RXN1_9AGAM</name>
<dbReference type="Proteomes" id="UP000814033">
    <property type="component" value="Unassembled WGS sequence"/>
</dbReference>
<keyword evidence="2" id="KW-1185">Reference proteome</keyword>
<proteinExistence type="predicted"/>